<organism evidence="2 3">
    <name type="scientific">Vibrio tubiashii</name>
    <dbReference type="NCBI Taxonomy" id="29498"/>
    <lineage>
        <taxon>Bacteria</taxon>
        <taxon>Pseudomonadati</taxon>
        <taxon>Pseudomonadota</taxon>
        <taxon>Gammaproteobacteria</taxon>
        <taxon>Vibrionales</taxon>
        <taxon>Vibrionaceae</taxon>
        <taxon>Vibrio</taxon>
        <taxon>Vibrio oreintalis group</taxon>
    </lineage>
</organism>
<keyword evidence="1" id="KW-0732">Signal</keyword>
<evidence type="ECO:0008006" key="4">
    <source>
        <dbReference type="Google" id="ProtNLM"/>
    </source>
</evidence>
<reference evidence="2 3" key="1">
    <citation type="submission" date="2019-08" db="EMBL/GenBank/DDBJ databases">
        <title>Draft genome sequencing and comparative genomics of hatchery-associated Vibrios.</title>
        <authorList>
            <person name="Kehlet-Delgado H."/>
            <person name="Mueller R.S."/>
        </authorList>
    </citation>
    <scope>NUCLEOTIDE SEQUENCE [LARGE SCALE GENOMIC DNA]</scope>
    <source>
        <strain evidence="2 3">01-65-5-1</strain>
    </source>
</reference>
<proteinExistence type="predicted"/>
<protein>
    <recommendedName>
        <fullName evidence="4">Right handed beta helix domain-containing protein</fullName>
    </recommendedName>
</protein>
<sequence>MIKKTFKSNVLAISSALFCSSLTASGVMMEDNLVPAENLDLVPTFSSLGITLKRGDLLGTEPLVIEYQHFGGNEWLTGPELWFDNRVDEFKTSLVNLDDNTRYQLRIKNGKTIIAAQEFRTWSENFPIGKEIVLPEYSDEPLVIEESGTENGYILIRPATGKRAVINTKNRHANNIVINGSYVIVRGVTVKRASESAIVISPKDWLSQQSNVVIENSDISQWGGHNQCGEGYTCQYGVNLQAGVFATGHHLQQNLTKVVIQNNRIYNPATTSNNWRQWNPESGKHPSGPQGITLYETNGQHVIRYNEIFSNNGNKFNDALGGKGNFSQDGFLNKDSDVYGNIVSDAWDDGIELEGAMKNVRVWNNIITNTYNSLATANVSQGPLYIWKNISGKNMITDNDSKGAFLKTGANQDSEKVNSQWGGRIYVYHNTVLQPLADNSARLGAHEGIVDSGGGMDNLVSKNNIIEVSNHYSKAIRDVSLSATNTFHNDLLFGEVVAGNRSLVDSIAAKPEYRANPTQNIGSINALRFGDYRLTDTSPGAKEARPIVGFTPVDTQLDVGAQQPYETQLQFGNR</sequence>
<dbReference type="SMART" id="SM00710">
    <property type="entry name" value="PbH1"/>
    <property type="match status" value="5"/>
</dbReference>
<dbReference type="Gene3D" id="2.160.20.10">
    <property type="entry name" value="Single-stranded right-handed beta-helix, Pectin lyase-like"/>
    <property type="match status" value="1"/>
</dbReference>
<evidence type="ECO:0000256" key="1">
    <source>
        <dbReference type="SAM" id="SignalP"/>
    </source>
</evidence>
<dbReference type="Proteomes" id="UP000572722">
    <property type="component" value="Unassembled WGS sequence"/>
</dbReference>
<gene>
    <name evidence="2" type="ORF">F0237_06425</name>
</gene>
<accession>A0AAE5GNX7</accession>
<name>A0AAE5GNX7_9VIBR</name>
<dbReference type="InterPro" id="IPR011050">
    <property type="entry name" value="Pectin_lyase_fold/virulence"/>
</dbReference>
<feature type="chain" id="PRO_5042187479" description="Right handed beta helix domain-containing protein" evidence="1">
    <location>
        <begin position="30"/>
        <end position="574"/>
    </location>
</feature>
<comment type="caution">
    <text evidence="2">The sequence shown here is derived from an EMBL/GenBank/DDBJ whole genome shotgun (WGS) entry which is preliminary data.</text>
</comment>
<feature type="signal peptide" evidence="1">
    <location>
        <begin position="1"/>
        <end position="29"/>
    </location>
</feature>
<evidence type="ECO:0000313" key="2">
    <source>
        <dbReference type="EMBL" id="NOI80300.1"/>
    </source>
</evidence>
<dbReference type="RefSeq" id="WP_171320916.1">
    <property type="nucleotide sequence ID" value="NZ_VTXO01000001.1"/>
</dbReference>
<dbReference type="SUPFAM" id="SSF51126">
    <property type="entry name" value="Pectin lyase-like"/>
    <property type="match status" value="1"/>
</dbReference>
<dbReference type="EMBL" id="VTXO01000001">
    <property type="protein sequence ID" value="NOI80300.1"/>
    <property type="molecule type" value="Genomic_DNA"/>
</dbReference>
<evidence type="ECO:0000313" key="3">
    <source>
        <dbReference type="Proteomes" id="UP000572722"/>
    </source>
</evidence>
<dbReference type="AlphaFoldDB" id="A0AAE5GNX7"/>
<dbReference type="InterPro" id="IPR012334">
    <property type="entry name" value="Pectin_lyas_fold"/>
</dbReference>
<dbReference type="InterPro" id="IPR006626">
    <property type="entry name" value="PbH1"/>
</dbReference>